<dbReference type="EMBL" id="MFKI01000009">
    <property type="protein sequence ID" value="OGG39559.1"/>
    <property type="molecule type" value="Genomic_DNA"/>
</dbReference>
<dbReference type="GO" id="GO:0009982">
    <property type="term" value="F:pseudouridine synthase activity"/>
    <property type="evidence" value="ECO:0007669"/>
    <property type="project" value="InterPro"/>
</dbReference>
<dbReference type="InterPro" id="IPR006145">
    <property type="entry name" value="PsdUridine_synth_RsuA/RluA"/>
</dbReference>
<dbReference type="GO" id="GO:0000455">
    <property type="term" value="P:enzyme-directed rRNA pseudouridine synthesis"/>
    <property type="evidence" value="ECO:0007669"/>
    <property type="project" value="TreeGrafter"/>
</dbReference>
<protein>
    <recommendedName>
        <fullName evidence="1">Pseudouridine synthase RsuA/RluA-like domain-containing protein</fullName>
    </recommendedName>
</protein>
<dbReference type="SUPFAM" id="SSF55120">
    <property type="entry name" value="Pseudouridine synthase"/>
    <property type="match status" value="1"/>
</dbReference>
<comment type="caution">
    <text evidence="2">The sequence shown here is derived from an EMBL/GenBank/DDBJ whole genome shotgun (WGS) entry which is preliminary data.</text>
</comment>
<dbReference type="Pfam" id="PF00849">
    <property type="entry name" value="PseudoU_synth_2"/>
    <property type="match status" value="1"/>
</dbReference>
<evidence type="ECO:0000313" key="2">
    <source>
        <dbReference type="EMBL" id="OGG39559.1"/>
    </source>
</evidence>
<dbReference type="InterPro" id="IPR020103">
    <property type="entry name" value="PsdUridine_synth_cat_dom_sf"/>
</dbReference>
<dbReference type="GO" id="GO:0003723">
    <property type="term" value="F:RNA binding"/>
    <property type="evidence" value="ECO:0007669"/>
    <property type="project" value="InterPro"/>
</dbReference>
<evidence type="ECO:0000259" key="1">
    <source>
        <dbReference type="Pfam" id="PF00849"/>
    </source>
</evidence>
<name>A0A1F6BRJ3_9BACT</name>
<dbReference type="Gene3D" id="3.30.2350.10">
    <property type="entry name" value="Pseudouridine synthase"/>
    <property type="match status" value="1"/>
</dbReference>
<dbReference type="AlphaFoldDB" id="A0A1F6BRJ3"/>
<sequence length="234" mass="26253">MISVIYEDENFLALSKPAGVLTHGIKNKESGIKESTVADWLLERYPEVKTVGDDPEERPGIVHRLDKDTSGVLLVARNQKTFDYLKKLFQEHKITKTYLALVWGKLAGGGIVDVPIGLKPGTVRRVIQGKNLKMVKEAVTEYKALKSFKKGADEFTLVELVPKTGRTHQLRVHMKSVNHPVVGDAVYGPKKNPFGLHRQFLHAESIEFTKSDGSRLKLEAELPVELREIIDNFS</sequence>
<accession>A0A1F6BRJ3</accession>
<dbReference type="PROSITE" id="PS01129">
    <property type="entry name" value="PSI_RLU"/>
    <property type="match status" value="1"/>
</dbReference>
<dbReference type="InterPro" id="IPR006224">
    <property type="entry name" value="PsdUridine_synth_RluA-like_CS"/>
</dbReference>
<reference evidence="2 3" key="1">
    <citation type="journal article" date="2016" name="Nat. Commun.">
        <title>Thousands of microbial genomes shed light on interconnected biogeochemical processes in an aquifer system.</title>
        <authorList>
            <person name="Anantharaman K."/>
            <person name="Brown C.T."/>
            <person name="Hug L.A."/>
            <person name="Sharon I."/>
            <person name="Castelle C.J."/>
            <person name="Probst A.J."/>
            <person name="Thomas B.C."/>
            <person name="Singh A."/>
            <person name="Wilkins M.J."/>
            <person name="Karaoz U."/>
            <person name="Brodie E.L."/>
            <person name="Williams K.H."/>
            <person name="Hubbard S.S."/>
            <person name="Banfield J.F."/>
        </authorList>
    </citation>
    <scope>NUCLEOTIDE SEQUENCE [LARGE SCALE GENOMIC DNA]</scope>
</reference>
<dbReference type="InterPro" id="IPR050188">
    <property type="entry name" value="RluA_PseudoU_synthase"/>
</dbReference>
<organism evidence="2 3">
    <name type="scientific">Candidatus Jorgensenbacteria bacterium GWC1_48_12</name>
    <dbReference type="NCBI Taxonomy" id="1798469"/>
    <lineage>
        <taxon>Bacteria</taxon>
        <taxon>Candidatus Joergenseniibacteriota</taxon>
    </lineage>
</organism>
<dbReference type="Proteomes" id="UP000179324">
    <property type="component" value="Unassembled WGS sequence"/>
</dbReference>
<gene>
    <name evidence="2" type="ORF">A2127_00510</name>
</gene>
<dbReference type="PANTHER" id="PTHR21600">
    <property type="entry name" value="MITOCHONDRIAL RNA PSEUDOURIDINE SYNTHASE"/>
    <property type="match status" value="1"/>
</dbReference>
<dbReference type="GO" id="GO:0140098">
    <property type="term" value="F:catalytic activity, acting on RNA"/>
    <property type="evidence" value="ECO:0007669"/>
    <property type="project" value="UniProtKB-ARBA"/>
</dbReference>
<evidence type="ECO:0000313" key="3">
    <source>
        <dbReference type="Proteomes" id="UP000179324"/>
    </source>
</evidence>
<dbReference type="CDD" id="cd02869">
    <property type="entry name" value="PseudoU_synth_RluA_like"/>
    <property type="match status" value="1"/>
</dbReference>
<dbReference type="PANTHER" id="PTHR21600:SF86">
    <property type="entry name" value="PSEUDOURIDINE SYNTHASE RSUA_RLUA-LIKE DOMAIN-CONTAINING PROTEIN"/>
    <property type="match status" value="1"/>
</dbReference>
<feature type="domain" description="Pseudouridine synthase RsuA/RluA-like" evidence="1">
    <location>
        <begin position="10"/>
        <end position="175"/>
    </location>
</feature>
<proteinExistence type="predicted"/>